<gene>
    <name evidence="3" type="ORF">HNQ64_000222</name>
</gene>
<feature type="compositionally biased region" description="Pro residues" evidence="1">
    <location>
        <begin position="44"/>
        <end position="66"/>
    </location>
</feature>
<feature type="compositionally biased region" description="Polar residues" evidence="1">
    <location>
        <begin position="68"/>
        <end position="78"/>
    </location>
</feature>
<reference evidence="3 4" key="1">
    <citation type="submission" date="2020-08" db="EMBL/GenBank/DDBJ databases">
        <title>Genomic Encyclopedia of Type Strains, Phase IV (KMG-IV): sequencing the most valuable type-strain genomes for metagenomic binning, comparative biology and taxonomic classification.</title>
        <authorList>
            <person name="Goeker M."/>
        </authorList>
    </citation>
    <scope>NUCLEOTIDE SEQUENCE [LARGE SCALE GENOMIC DNA]</scope>
    <source>
        <strain evidence="3 4">DSM 12251</strain>
    </source>
</reference>
<protein>
    <submittedName>
        <fullName evidence="3">Uncharacterized protein</fullName>
    </submittedName>
</protein>
<keyword evidence="4" id="KW-1185">Reference proteome</keyword>
<feature type="chain" id="PRO_5031364502" evidence="2">
    <location>
        <begin position="23"/>
        <end position="88"/>
    </location>
</feature>
<dbReference type="AlphaFoldDB" id="A0A7W8DN43"/>
<accession>A0A7W8DN43</accession>
<name>A0A7W8DN43_9BACT</name>
<evidence type="ECO:0000313" key="3">
    <source>
        <dbReference type="EMBL" id="MBB5035988.1"/>
    </source>
</evidence>
<comment type="caution">
    <text evidence="3">The sequence shown here is derived from an EMBL/GenBank/DDBJ whole genome shotgun (WGS) entry which is preliminary data.</text>
</comment>
<organism evidence="3 4">
    <name type="scientific">Prosthecobacter dejongeii</name>
    <dbReference type="NCBI Taxonomy" id="48465"/>
    <lineage>
        <taxon>Bacteria</taxon>
        <taxon>Pseudomonadati</taxon>
        <taxon>Verrucomicrobiota</taxon>
        <taxon>Verrucomicrobiia</taxon>
        <taxon>Verrucomicrobiales</taxon>
        <taxon>Verrucomicrobiaceae</taxon>
        <taxon>Prosthecobacter</taxon>
    </lineage>
</organism>
<sequence>MKKFLSILAIAAVSFSVTSLQAGTVKTEEEFDRAAGLFKRTWKPAPPQATPRFPRPTPPQVLPGLPPWSQQPQGSQTPAPVFIITRPT</sequence>
<evidence type="ECO:0000313" key="4">
    <source>
        <dbReference type="Proteomes" id="UP000534294"/>
    </source>
</evidence>
<keyword evidence="2" id="KW-0732">Signal</keyword>
<feature type="region of interest" description="Disordered" evidence="1">
    <location>
        <begin position="42"/>
        <end position="88"/>
    </location>
</feature>
<dbReference type="EMBL" id="JACHIF010000001">
    <property type="protein sequence ID" value="MBB5035988.1"/>
    <property type="molecule type" value="Genomic_DNA"/>
</dbReference>
<dbReference type="RefSeq" id="WP_184204435.1">
    <property type="nucleotide sequence ID" value="NZ_JACHIF010000001.1"/>
</dbReference>
<feature type="signal peptide" evidence="2">
    <location>
        <begin position="1"/>
        <end position="22"/>
    </location>
</feature>
<evidence type="ECO:0000256" key="1">
    <source>
        <dbReference type="SAM" id="MobiDB-lite"/>
    </source>
</evidence>
<proteinExistence type="predicted"/>
<dbReference type="Proteomes" id="UP000534294">
    <property type="component" value="Unassembled WGS sequence"/>
</dbReference>
<evidence type="ECO:0000256" key="2">
    <source>
        <dbReference type="SAM" id="SignalP"/>
    </source>
</evidence>